<dbReference type="InterPro" id="IPR007111">
    <property type="entry name" value="NACHT_NTPase"/>
</dbReference>
<dbReference type="SUPFAM" id="SSF52540">
    <property type="entry name" value="P-loop containing nucleoside triphosphate hydrolases"/>
    <property type="match status" value="1"/>
</dbReference>
<reference evidence="4" key="1">
    <citation type="submission" date="2022-07" db="EMBL/GenBank/DDBJ databases">
        <title>Genome Sequence of Leucocoprinus birnbaumii.</title>
        <authorList>
            <person name="Buettner E."/>
        </authorList>
    </citation>
    <scope>NUCLEOTIDE SEQUENCE</scope>
    <source>
        <strain evidence="4">VT141</strain>
    </source>
</reference>
<feature type="compositionally biased region" description="Polar residues" evidence="2">
    <location>
        <begin position="433"/>
        <end position="445"/>
    </location>
</feature>
<dbReference type="PANTHER" id="PTHR10039:SF17">
    <property type="entry name" value="FUNGAL STAND N-TERMINAL GOODBYE DOMAIN-CONTAINING PROTEIN-RELATED"/>
    <property type="match status" value="1"/>
</dbReference>
<feature type="region of interest" description="Disordered" evidence="2">
    <location>
        <begin position="427"/>
        <end position="460"/>
    </location>
</feature>
<dbReference type="PANTHER" id="PTHR10039">
    <property type="entry name" value="AMELOGENIN"/>
    <property type="match status" value="1"/>
</dbReference>
<organism evidence="4 5">
    <name type="scientific">Leucocoprinus birnbaumii</name>
    <dbReference type="NCBI Taxonomy" id="56174"/>
    <lineage>
        <taxon>Eukaryota</taxon>
        <taxon>Fungi</taxon>
        <taxon>Dikarya</taxon>
        <taxon>Basidiomycota</taxon>
        <taxon>Agaricomycotina</taxon>
        <taxon>Agaricomycetes</taxon>
        <taxon>Agaricomycetidae</taxon>
        <taxon>Agaricales</taxon>
        <taxon>Agaricineae</taxon>
        <taxon>Agaricaceae</taxon>
        <taxon>Leucocoprinus</taxon>
    </lineage>
</organism>
<feature type="region of interest" description="Disordered" evidence="2">
    <location>
        <begin position="25"/>
        <end position="44"/>
    </location>
</feature>
<dbReference type="Pfam" id="PF24883">
    <property type="entry name" value="NPHP3_N"/>
    <property type="match status" value="1"/>
</dbReference>
<keyword evidence="5" id="KW-1185">Reference proteome</keyword>
<evidence type="ECO:0000256" key="2">
    <source>
        <dbReference type="SAM" id="MobiDB-lite"/>
    </source>
</evidence>
<name>A0AAD5W1D0_9AGAR</name>
<evidence type="ECO:0000313" key="4">
    <source>
        <dbReference type="EMBL" id="KAJ3573382.1"/>
    </source>
</evidence>
<keyword evidence="1" id="KW-0677">Repeat</keyword>
<evidence type="ECO:0000313" key="5">
    <source>
        <dbReference type="Proteomes" id="UP001213000"/>
    </source>
</evidence>
<gene>
    <name evidence="4" type="ORF">NP233_g2476</name>
</gene>
<accession>A0AAD5W1D0</accession>
<dbReference type="Gene3D" id="3.40.50.300">
    <property type="entry name" value="P-loop containing nucleotide triphosphate hydrolases"/>
    <property type="match status" value="1"/>
</dbReference>
<dbReference type="Proteomes" id="UP001213000">
    <property type="component" value="Unassembled WGS sequence"/>
</dbReference>
<evidence type="ECO:0000256" key="1">
    <source>
        <dbReference type="ARBA" id="ARBA00022737"/>
    </source>
</evidence>
<sequence length="1040" mass="115496">MTLDSNEFTASSSLNSSLYASEHRARAQLQTRKQPESLDGFLPHGLAIGQDARSPWQDIGQPLRPFPKSGGISAVSESFDSFGLPDSGPSMYLSLSAAQENVAPENTQHTTSLIHTHSPNLFVNNSAPLMRPSENGDALVSRANITYTEEASLDLPTRRAARRHAPYRLSQTQGRDAGSTMEYVNATPKPHRISGFPQNHSNQGIIYSPQISRIPIANCIPPIWSGASRAATPSNGPTSDFPLPTIAPPVSGNMNALQETRERSIDDDVSWFMDMLNQFPTSANTTFSPTLNHSWDNQVSTEISQFQAENLSATDQASHSLIPQVSNTIVYPAQQDPVPAQSMVLPPHEHIGAREVSASQSLPVTQYPQSSPPSQSFVSSSPSNPQTFPLLANPQSLWYDTAPTQHSYTWSAPPMLSVPVQQYPPPFQPPFNSEPTRTHNSSGSRLQHKQEGNIGGSHANQINTGLLSGAQGFVMNNSTLQVFENLPPSSGGSVARSEVMGWMEPEIMEGAEFDSSERVPPPRCHPGTRTSIIERLNGWVMNPKREKRLLWLQGPAGVGKSAIIQTLAEFLSKGSGRLGATLFFSRPNGRSNPQQVIPTIAYQLALLDDSYKEYIHELSLRRPRALKTAMQEQFNLLIVEPFVQRRLRRGLADVLIAIDGLDECDGDSNHNPTLLHRGRSLETVHREIVQLISSFVKCYPDVPIIWVIASRPEDHLKATFAANYIQGTFLEVEIPIDSDEACRDVENYLHASFTEIRTQFPNQFRDAAAWPSHVHFLQITKAALGLFVFAEVVIRFVGDERVGNPISQLGHVLLALAKIKPSQKPRNPLEVLDAIYIAILQRVPDDMITNTKQLLEILVFFHRQKKNISDFTFRDMCEYLAIPHEDAVSALRHLHSVVFFGRGKIEDGRPRFFHASFSDFLENRTRSKGFSAVEWKLDTRRLVEILMPNSSDNATQKGAHRLLIQVLSTQSLPPSSEVSLRLLNTKCLISAQQLQLLFEHFDLSDLLSTRDGLRSILGNPRIHNKDGLWATNLRQAHAEQ</sequence>
<dbReference type="EMBL" id="JANIEX010000105">
    <property type="protein sequence ID" value="KAJ3573382.1"/>
    <property type="molecule type" value="Genomic_DNA"/>
</dbReference>
<feature type="region of interest" description="Disordered" evidence="2">
    <location>
        <begin position="361"/>
        <end position="386"/>
    </location>
</feature>
<dbReference type="PROSITE" id="PS50837">
    <property type="entry name" value="NACHT"/>
    <property type="match status" value="1"/>
</dbReference>
<feature type="compositionally biased region" description="Low complexity" evidence="2">
    <location>
        <begin position="366"/>
        <end position="386"/>
    </location>
</feature>
<protein>
    <recommendedName>
        <fullName evidence="3">NACHT domain-containing protein</fullName>
    </recommendedName>
</protein>
<dbReference type="InterPro" id="IPR056884">
    <property type="entry name" value="NPHP3-like_N"/>
</dbReference>
<feature type="domain" description="NACHT" evidence="3">
    <location>
        <begin position="548"/>
        <end position="663"/>
    </location>
</feature>
<dbReference type="AlphaFoldDB" id="A0AAD5W1D0"/>
<dbReference type="InterPro" id="IPR027417">
    <property type="entry name" value="P-loop_NTPase"/>
</dbReference>
<evidence type="ECO:0000259" key="3">
    <source>
        <dbReference type="PROSITE" id="PS50837"/>
    </source>
</evidence>
<comment type="caution">
    <text evidence="4">The sequence shown here is derived from an EMBL/GenBank/DDBJ whole genome shotgun (WGS) entry which is preliminary data.</text>
</comment>
<proteinExistence type="predicted"/>